<protein>
    <submittedName>
        <fullName evidence="2">Uncharacterized protein</fullName>
    </submittedName>
</protein>
<organism evidence="2 3">
    <name type="scientific">Candidatus Wildermuthbacteria bacterium RIFCSPLOWO2_02_FULL_47_9c</name>
    <dbReference type="NCBI Taxonomy" id="1802466"/>
    <lineage>
        <taxon>Bacteria</taxon>
        <taxon>Candidatus Wildermuthiibacteriota</taxon>
    </lineage>
</organism>
<dbReference type="AlphaFoldDB" id="A0A1G2RX40"/>
<name>A0A1G2RX40_9BACT</name>
<comment type="caution">
    <text evidence="2">The sequence shown here is derived from an EMBL/GenBank/DDBJ whole genome shotgun (WGS) entry which is preliminary data.</text>
</comment>
<sequence>MDIIAKAAGFVKRYETDIILAMGVVLISLLSFAAGYLTAKEQLKEPIRAEQTQVYETAE</sequence>
<gene>
    <name evidence="2" type="ORF">A3J30_03455</name>
</gene>
<dbReference type="EMBL" id="MHUL01000006">
    <property type="protein sequence ID" value="OHA77396.1"/>
    <property type="molecule type" value="Genomic_DNA"/>
</dbReference>
<keyword evidence="1" id="KW-0472">Membrane</keyword>
<proteinExistence type="predicted"/>
<evidence type="ECO:0000313" key="2">
    <source>
        <dbReference type="EMBL" id="OHA77396.1"/>
    </source>
</evidence>
<dbReference type="Proteomes" id="UP000178222">
    <property type="component" value="Unassembled WGS sequence"/>
</dbReference>
<evidence type="ECO:0000256" key="1">
    <source>
        <dbReference type="SAM" id="Phobius"/>
    </source>
</evidence>
<evidence type="ECO:0000313" key="3">
    <source>
        <dbReference type="Proteomes" id="UP000178222"/>
    </source>
</evidence>
<reference evidence="2 3" key="1">
    <citation type="journal article" date="2016" name="Nat. Commun.">
        <title>Thousands of microbial genomes shed light on interconnected biogeochemical processes in an aquifer system.</title>
        <authorList>
            <person name="Anantharaman K."/>
            <person name="Brown C.T."/>
            <person name="Hug L.A."/>
            <person name="Sharon I."/>
            <person name="Castelle C.J."/>
            <person name="Probst A.J."/>
            <person name="Thomas B.C."/>
            <person name="Singh A."/>
            <person name="Wilkins M.J."/>
            <person name="Karaoz U."/>
            <person name="Brodie E.L."/>
            <person name="Williams K.H."/>
            <person name="Hubbard S.S."/>
            <person name="Banfield J.F."/>
        </authorList>
    </citation>
    <scope>NUCLEOTIDE SEQUENCE [LARGE SCALE GENOMIC DNA]</scope>
</reference>
<keyword evidence="1" id="KW-0812">Transmembrane</keyword>
<keyword evidence="1" id="KW-1133">Transmembrane helix</keyword>
<accession>A0A1G2RX40</accession>
<feature type="transmembrane region" description="Helical" evidence="1">
    <location>
        <begin position="18"/>
        <end position="39"/>
    </location>
</feature>